<dbReference type="InterPro" id="IPR050300">
    <property type="entry name" value="GDXG_lipolytic_enzyme"/>
</dbReference>
<dbReference type="GO" id="GO:0016787">
    <property type="term" value="F:hydrolase activity"/>
    <property type="evidence" value="ECO:0007669"/>
    <property type="project" value="UniProtKB-KW"/>
</dbReference>
<gene>
    <name evidence="3" type="ORF">AOZ06_41300</name>
</gene>
<dbReference type="KEGG" id="kphy:AOZ06_41300"/>
<dbReference type="Proteomes" id="UP000063699">
    <property type="component" value="Chromosome"/>
</dbReference>
<sequence length="147" mass="15657">MWTANKASELGIDPARIGVAGESAGGGLTAGTVLLARDRGGPAVALQDLGIPEIDDRLGTGSMRAYTDTPLWNYPDAVFSWVVTVCLFDPLRDEGIEYARRLAQAGVPTGLHAYAGTFHGSSMITEAPVTKRMAADQLEDLRRGLRI</sequence>
<dbReference type="EMBL" id="CP012752">
    <property type="protein sequence ID" value="ALG12447.1"/>
    <property type="molecule type" value="Genomic_DNA"/>
</dbReference>
<dbReference type="Gene3D" id="3.40.50.1820">
    <property type="entry name" value="alpha/beta hydrolase"/>
    <property type="match status" value="1"/>
</dbReference>
<name>A0A0N7F4V0_9PSEU</name>
<proteinExistence type="predicted"/>
<feature type="domain" description="Alpha/beta hydrolase fold-3" evidence="2">
    <location>
        <begin position="82"/>
        <end position="120"/>
    </location>
</feature>
<dbReference type="AlphaFoldDB" id="A0A0N7F4V0"/>
<keyword evidence="4" id="KW-1185">Reference proteome</keyword>
<feature type="domain" description="Alpha/beta hydrolase fold-3" evidence="2">
    <location>
        <begin position="2"/>
        <end position="74"/>
    </location>
</feature>
<evidence type="ECO:0000256" key="1">
    <source>
        <dbReference type="ARBA" id="ARBA00022801"/>
    </source>
</evidence>
<reference evidence="3 4" key="1">
    <citation type="submission" date="2015-07" db="EMBL/GenBank/DDBJ databases">
        <title>Genome sequencing of Kibdelosporangium phytohabitans.</title>
        <authorList>
            <person name="Qin S."/>
            <person name="Xing K."/>
        </authorList>
    </citation>
    <scope>NUCLEOTIDE SEQUENCE [LARGE SCALE GENOMIC DNA]</scope>
    <source>
        <strain evidence="3 4">KLBMP1111</strain>
    </source>
</reference>
<dbReference type="Pfam" id="PF07859">
    <property type="entry name" value="Abhydrolase_3"/>
    <property type="match status" value="2"/>
</dbReference>
<evidence type="ECO:0000259" key="2">
    <source>
        <dbReference type="Pfam" id="PF07859"/>
    </source>
</evidence>
<dbReference type="PANTHER" id="PTHR48081">
    <property type="entry name" value="AB HYDROLASE SUPERFAMILY PROTEIN C4A8.06C"/>
    <property type="match status" value="1"/>
</dbReference>
<accession>A0A0N7F4V0</accession>
<keyword evidence="1" id="KW-0378">Hydrolase</keyword>
<dbReference type="InterPro" id="IPR029058">
    <property type="entry name" value="AB_hydrolase_fold"/>
</dbReference>
<dbReference type="STRING" id="860235.AOZ06_41300"/>
<dbReference type="InterPro" id="IPR013094">
    <property type="entry name" value="AB_hydrolase_3"/>
</dbReference>
<dbReference type="PANTHER" id="PTHR48081:SF8">
    <property type="entry name" value="ALPHA_BETA HYDROLASE FOLD-3 DOMAIN-CONTAINING PROTEIN-RELATED"/>
    <property type="match status" value="1"/>
</dbReference>
<evidence type="ECO:0000313" key="3">
    <source>
        <dbReference type="EMBL" id="ALG12447.1"/>
    </source>
</evidence>
<dbReference type="SUPFAM" id="SSF53474">
    <property type="entry name" value="alpha/beta-Hydrolases"/>
    <property type="match status" value="1"/>
</dbReference>
<organism evidence="3 4">
    <name type="scientific">Kibdelosporangium phytohabitans</name>
    <dbReference type="NCBI Taxonomy" id="860235"/>
    <lineage>
        <taxon>Bacteria</taxon>
        <taxon>Bacillati</taxon>
        <taxon>Actinomycetota</taxon>
        <taxon>Actinomycetes</taxon>
        <taxon>Pseudonocardiales</taxon>
        <taxon>Pseudonocardiaceae</taxon>
        <taxon>Kibdelosporangium</taxon>
    </lineage>
</organism>
<evidence type="ECO:0000313" key="4">
    <source>
        <dbReference type="Proteomes" id="UP000063699"/>
    </source>
</evidence>
<protein>
    <recommendedName>
        <fullName evidence="2">Alpha/beta hydrolase fold-3 domain-containing protein</fullName>
    </recommendedName>
</protein>